<sequence length="143" mass="15355">MRGSHPLPLPCTSLLPPFSPSSPAPASHQTNTTPTDGERTSIGRIRLGNIIQDWPTVMRDFLRNPDFPSTILQGVFTGSVADSLMALHATPALPHTSRVQIVPSECQSAGILPSSVLSYRVLPLTCSHCECQNANDLKKIISA</sequence>
<dbReference type="AlphaFoldDB" id="A0A9D3S904"/>
<proteinExistence type="predicted"/>
<protein>
    <submittedName>
        <fullName evidence="2">Uncharacterized protein</fullName>
    </submittedName>
</protein>
<feature type="compositionally biased region" description="Low complexity" evidence="1">
    <location>
        <begin position="1"/>
        <end position="16"/>
    </location>
</feature>
<evidence type="ECO:0000313" key="2">
    <source>
        <dbReference type="EMBL" id="KAG7315127.1"/>
    </source>
</evidence>
<keyword evidence="3" id="KW-1185">Reference proteome</keyword>
<gene>
    <name evidence="2" type="ORF">KOW79_021215</name>
</gene>
<evidence type="ECO:0000313" key="3">
    <source>
        <dbReference type="Proteomes" id="UP000824219"/>
    </source>
</evidence>
<dbReference type="Proteomes" id="UP000824219">
    <property type="component" value="Linkage Group LG27"/>
</dbReference>
<accession>A0A9D3S904</accession>
<comment type="caution">
    <text evidence="2">The sequence shown here is derived from an EMBL/GenBank/DDBJ whole genome shotgun (WGS) entry which is preliminary data.</text>
</comment>
<organism evidence="2 3">
    <name type="scientific">Hemibagrus wyckioides</name>
    <dbReference type="NCBI Taxonomy" id="337641"/>
    <lineage>
        <taxon>Eukaryota</taxon>
        <taxon>Metazoa</taxon>
        <taxon>Chordata</taxon>
        <taxon>Craniata</taxon>
        <taxon>Vertebrata</taxon>
        <taxon>Euteleostomi</taxon>
        <taxon>Actinopterygii</taxon>
        <taxon>Neopterygii</taxon>
        <taxon>Teleostei</taxon>
        <taxon>Ostariophysi</taxon>
        <taxon>Siluriformes</taxon>
        <taxon>Bagridae</taxon>
        <taxon>Hemibagrus</taxon>
    </lineage>
</organism>
<dbReference type="EMBL" id="JAHKSW010000027">
    <property type="protein sequence ID" value="KAG7315127.1"/>
    <property type="molecule type" value="Genomic_DNA"/>
</dbReference>
<name>A0A9D3S904_9TELE</name>
<evidence type="ECO:0000256" key="1">
    <source>
        <dbReference type="SAM" id="MobiDB-lite"/>
    </source>
</evidence>
<reference evidence="2 3" key="1">
    <citation type="submission" date="2021-06" db="EMBL/GenBank/DDBJ databases">
        <title>Chromosome-level genome assembly of the red-tail catfish (Hemibagrus wyckioides).</title>
        <authorList>
            <person name="Shao F."/>
        </authorList>
    </citation>
    <scope>NUCLEOTIDE SEQUENCE [LARGE SCALE GENOMIC DNA]</scope>
    <source>
        <strain evidence="2">EC202008001</strain>
        <tissue evidence="2">Blood</tissue>
    </source>
</reference>
<feature type="region of interest" description="Disordered" evidence="1">
    <location>
        <begin position="1"/>
        <end position="41"/>
    </location>
</feature>